<evidence type="ECO:0000259" key="2">
    <source>
        <dbReference type="Pfam" id="PF00892"/>
    </source>
</evidence>
<sequence length="287" mass="31200">MNKLNGLLYGIISSASFGLIPLFAIPAMQHGMDFMNVISYRFLFATIALAVLLKIRKVPFSIEKSDLPTLLLLSFFYLISSVFLLWGYKFMPSGVATTIHFMYPVITTLVMMLFFHEKNSLFRTLAILMAIGGVYALSYSDSQGETNMLGVIIVLISAVGYALYLVTVGQRKNQSLKGLKLTFYVFLFSTVILLAGMSSTGNLHSIPDLTTAGNLLLLAIIPTIVSNLTLIEAIKYIGATQTSVLGAMEPVTAVIVGIAVFGEAFTFTIAVGIILIISAVTIIILKR</sequence>
<dbReference type="PANTHER" id="PTHR22911:SF137">
    <property type="entry name" value="SOLUTE CARRIER FAMILY 35 MEMBER G2-RELATED"/>
    <property type="match status" value="1"/>
</dbReference>
<feature type="transmembrane region" description="Helical" evidence="1">
    <location>
        <begin position="7"/>
        <end position="25"/>
    </location>
</feature>
<proteinExistence type="predicted"/>
<keyword evidence="1" id="KW-0472">Membrane</keyword>
<evidence type="ECO:0000313" key="3">
    <source>
        <dbReference type="EMBL" id="MBU3838401.1"/>
    </source>
</evidence>
<organism evidence="3 4">
    <name type="scientific">Candidatus Phocaeicola faecigallinarum</name>
    <dbReference type="NCBI Taxonomy" id="2838732"/>
    <lineage>
        <taxon>Bacteria</taxon>
        <taxon>Pseudomonadati</taxon>
        <taxon>Bacteroidota</taxon>
        <taxon>Bacteroidia</taxon>
        <taxon>Bacteroidales</taxon>
        <taxon>Bacteroidaceae</taxon>
        <taxon>Phocaeicola</taxon>
    </lineage>
</organism>
<dbReference type="Proteomes" id="UP000783796">
    <property type="component" value="Unassembled WGS sequence"/>
</dbReference>
<feature type="transmembrane region" description="Helical" evidence="1">
    <location>
        <begin position="121"/>
        <end position="137"/>
    </location>
</feature>
<dbReference type="AlphaFoldDB" id="A0A948TCD6"/>
<dbReference type="Pfam" id="PF00892">
    <property type="entry name" value="EamA"/>
    <property type="match status" value="2"/>
</dbReference>
<dbReference type="InterPro" id="IPR000620">
    <property type="entry name" value="EamA_dom"/>
</dbReference>
<feature type="transmembrane region" description="Helical" evidence="1">
    <location>
        <begin position="212"/>
        <end position="231"/>
    </location>
</feature>
<feature type="transmembrane region" description="Helical" evidence="1">
    <location>
        <begin position="67"/>
        <end position="88"/>
    </location>
</feature>
<protein>
    <submittedName>
        <fullName evidence="3">DMT family transporter</fullName>
    </submittedName>
</protein>
<feature type="domain" description="EamA" evidence="2">
    <location>
        <begin position="5"/>
        <end position="138"/>
    </location>
</feature>
<keyword evidence="1" id="KW-1133">Transmembrane helix</keyword>
<dbReference type="Gene3D" id="1.10.3730.20">
    <property type="match status" value="1"/>
</dbReference>
<keyword evidence="1" id="KW-0812">Transmembrane</keyword>
<evidence type="ECO:0000313" key="4">
    <source>
        <dbReference type="Proteomes" id="UP000783796"/>
    </source>
</evidence>
<evidence type="ECO:0000256" key="1">
    <source>
        <dbReference type="SAM" id="Phobius"/>
    </source>
</evidence>
<feature type="transmembrane region" description="Helical" evidence="1">
    <location>
        <begin position="267"/>
        <end position="285"/>
    </location>
</feature>
<dbReference type="GO" id="GO:0016020">
    <property type="term" value="C:membrane"/>
    <property type="evidence" value="ECO:0007669"/>
    <property type="project" value="InterPro"/>
</dbReference>
<feature type="transmembrane region" description="Helical" evidence="1">
    <location>
        <begin position="94"/>
        <end position="114"/>
    </location>
</feature>
<feature type="transmembrane region" description="Helical" evidence="1">
    <location>
        <begin position="37"/>
        <end position="55"/>
    </location>
</feature>
<name>A0A948TCD6_9BACT</name>
<feature type="domain" description="EamA" evidence="2">
    <location>
        <begin position="149"/>
        <end position="284"/>
    </location>
</feature>
<feature type="transmembrane region" description="Helical" evidence="1">
    <location>
        <begin position="181"/>
        <end position="200"/>
    </location>
</feature>
<gene>
    <name evidence="3" type="ORF">H9777_08850</name>
</gene>
<dbReference type="PANTHER" id="PTHR22911">
    <property type="entry name" value="ACYL-MALONYL CONDENSING ENZYME-RELATED"/>
    <property type="match status" value="1"/>
</dbReference>
<reference evidence="3" key="1">
    <citation type="journal article" date="2021" name="PeerJ">
        <title>Extensive microbial diversity within the chicken gut microbiome revealed by metagenomics and culture.</title>
        <authorList>
            <person name="Gilroy R."/>
            <person name="Ravi A."/>
            <person name="Getino M."/>
            <person name="Pursley I."/>
            <person name="Horton D.L."/>
            <person name="Alikhan N.F."/>
            <person name="Baker D."/>
            <person name="Gharbi K."/>
            <person name="Hall N."/>
            <person name="Watson M."/>
            <person name="Adriaenssens E.M."/>
            <person name="Foster-Nyarko E."/>
            <person name="Jarju S."/>
            <person name="Secka A."/>
            <person name="Antonio M."/>
            <person name="Oren A."/>
            <person name="Chaudhuri R.R."/>
            <person name="La Ragione R."/>
            <person name="Hildebrand F."/>
            <person name="Pallen M.J."/>
        </authorList>
    </citation>
    <scope>NUCLEOTIDE SEQUENCE</scope>
    <source>
        <strain evidence="3">G4-2901</strain>
    </source>
</reference>
<dbReference type="InterPro" id="IPR037185">
    <property type="entry name" value="EmrE-like"/>
</dbReference>
<accession>A0A948TCD6</accession>
<dbReference type="EMBL" id="JAHLFW010000075">
    <property type="protein sequence ID" value="MBU3838401.1"/>
    <property type="molecule type" value="Genomic_DNA"/>
</dbReference>
<feature type="transmembrane region" description="Helical" evidence="1">
    <location>
        <begin position="149"/>
        <end position="169"/>
    </location>
</feature>
<comment type="caution">
    <text evidence="3">The sequence shown here is derived from an EMBL/GenBank/DDBJ whole genome shotgun (WGS) entry which is preliminary data.</text>
</comment>
<reference evidence="3" key="2">
    <citation type="submission" date="2021-04" db="EMBL/GenBank/DDBJ databases">
        <authorList>
            <person name="Gilroy R."/>
        </authorList>
    </citation>
    <scope>NUCLEOTIDE SEQUENCE</scope>
    <source>
        <strain evidence="3">G4-2901</strain>
    </source>
</reference>
<dbReference type="SUPFAM" id="SSF103481">
    <property type="entry name" value="Multidrug resistance efflux transporter EmrE"/>
    <property type="match status" value="2"/>
</dbReference>
<feature type="transmembrane region" description="Helical" evidence="1">
    <location>
        <begin position="243"/>
        <end position="261"/>
    </location>
</feature>